<evidence type="ECO:0000256" key="2">
    <source>
        <dbReference type="ARBA" id="ARBA00023125"/>
    </source>
</evidence>
<feature type="domain" description="HTH deoR-type" evidence="4">
    <location>
        <begin position="4"/>
        <end position="63"/>
    </location>
</feature>
<evidence type="ECO:0000256" key="3">
    <source>
        <dbReference type="ARBA" id="ARBA00023163"/>
    </source>
</evidence>
<keyword evidence="6" id="KW-1185">Reference proteome</keyword>
<comment type="caution">
    <text evidence="5">The sequence shown here is derived from an EMBL/GenBank/DDBJ whole genome shotgun (WGS) entry which is preliminary data.</text>
</comment>
<protein>
    <submittedName>
        <fullName evidence="5">WYL domain-containing protein</fullName>
    </submittedName>
</protein>
<keyword evidence="1" id="KW-0805">Transcription regulation</keyword>
<dbReference type="InterPro" id="IPR013196">
    <property type="entry name" value="HTH_11"/>
</dbReference>
<dbReference type="Pfam" id="PF13280">
    <property type="entry name" value="WYL"/>
    <property type="match status" value="1"/>
</dbReference>
<dbReference type="Gene3D" id="1.10.10.10">
    <property type="entry name" value="Winged helix-like DNA-binding domain superfamily/Winged helix DNA-binding domain"/>
    <property type="match status" value="1"/>
</dbReference>
<dbReference type="Proteomes" id="UP001183615">
    <property type="component" value="Unassembled WGS sequence"/>
</dbReference>
<dbReference type="PROSITE" id="PS00894">
    <property type="entry name" value="HTH_DEOR_1"/>
    <property type="match status" value="1"/>
</dbReference>
<keyword evidence="3" id="KW-0804">Transcription</keyword>
<dbReference type="RefSeq" id="WP_311619054.1">
    <property type="nucleotide sequence ID" value="NZ_JAVREV010000011.1"/>
</dbReference>
<name>A0ABU2S8Q6_9ACTN</name>
<dbReference type="InterPro" id="IPR026881">
    <property type="entry name" value="WYL_dom"/>
</dbReference>
<dbReference type="InterPro" id="IPR018356">
    <property type="entry name" value="Tscrpt_reg_HTH_DeoR_CS"/>
</dbReference>
<keyword evidence="2" id="KW-0238">DNA-binding</keyword>
<accession>A0ABU2S8Q6</accession>
<dbReference type="SUPFAM" id="SSF46785">
    <property type="entry name" value="Winged helix' DNA-binding domain"/>
    <property type="match status" value="1"/>
</dbReference>
<dbReference type="PANTHER" id="PTHR34580:SF3">
    <property type="entry name" value="PROTEIN PAFB"/>
    <property type="match status" value="1"/>
</dbReference>
<proteinExistence type="predicted"/>
<gene>
    <name evidence="5" type="ORF">RM779_19655</name>
</gene>
<evidence type="ECO:0000313" key="6">
    <source>
        <dbReference type="Proteomes" id="UP001183615"/>
    </source>
</evidence>
<organism evidence="5 6">
    <name type="scientific">Streptomyces johnsoniae</name>
    <dbReference type="NCBI Taxonomy" id="3075532"/>
    <lineage>
        <taxon>Bacteria</taxon>
        <taxon>Bacillati</taxon>
        <taxon>Actinomycetota</taxon>
        <taxon>Actinomycetes</taxon>
        <taxon>Kitasatosporales</taxon>
        <taxon>Streptomycetaceae</taxon>
        <taxon>Streptomyces</taxon>
    </lineage>
</organism>
<sequence length="336" mass="36580">MNDTAARLLKLLSLLQTAREWTGPELAARLGVSVRTVRRDIERLRDLGYPVGSARGSAGGYRLTAGTAMPPLLLDDDEAVAMAVGLRTAAAGSVTGIADSSARALAKLEQVLPTRLRPRVRALHEATLPLTGEPALPAAERDAVAPDALVLIAGACRRGERLRFRYHAKRAAEPAERHVEPHRLVSDGRRWYLVAWDLDREDWRSFRLDRLTRPAATGARARPRPLPVADAAAFVSESIVSHRARHRALLTLHAPLERAAAALPAGTGELTPLGEDRCLLRTGGDALDWLACRIALLDVPWELHSPPELITFMRAMSERVARGVSPGRPRPRLPPG</sequence>
<evidence type="ECO:0000313" key="5">
    <source>
        <dbReference type="EMBL" id="MDT0444799.1"/>
    </source>
</evidence>
<evidence type="ECO:0000259" key="4">
    <source>
        <dbReference type="PROSITE" id="PS51000"/>
    </source>
</evidence>
<dbReference type="InterPro" id="IPR036388">
    <property type="entry name" value="WH-like_DNA-bd_sf"/>
</dbReference>
<dbReference type="InterPro" id="IPR001034">
    <property type="entry name" value="DeoR_HTH"/>
</dbReference>
<dbReference type="InterPro" id="IPR051534">
    <property type="entry name" value="CBASS_pafABC_assoc_protein"/>
</dbReference>
<dbReference type="InterPro" id="IPR036390">
    <property type="entry name" value="WH_DNA-bd_sf"/>
</dbReference>
<reference evidence="6" key="1">
    <citation type="submission" date="2023-07" db="EMBL/GenBank/DDBJ databases">
        <title>30 novel species of actinomycetes from the DSMZ collection.</title>
        <authorList>
            <person name="Nouioui I."/>
        </authorList>
    </citation>
    <scope>NUCLEOTIDE SEQUENCE [LARGE SCALE GENOMIC DNA]</scope>
    <source>
        <strain evidence="6">DSM 41886</strain>
    </source>
</reference>
<dbReference type="Pfam" id="PF08279">
    <property type="entry name" value="HTH_11"/>
    <property type="match status" value="1"/>
</dbReference>
<dbReference type="EMBL" id="JAVREV010000011">
    <property type="protein sequence ID" value="MDT0444799.1"/>
    <property type="molecule type" value="Genomic_DNA"/>
</dbReference>
<dbReference type="PANTHER" id="PTHR34580">
    <property type="match status" value="1"/>
</dbReference>
<dbReference type="PROSITE" id="PS52050">
    <property type="entry name" value="WYL"/>
    <property type="match status" value="1"/>
</dbReference>
<evidence type="ECO:0000256" key="1">
    <source>
        <dbReference type="ARBA" id="ARBA00023015"/>
    </source>
</evidence>
<dbReference type="PROSITE" id="PS51000">
    <property type="entry name" value="HTH_DEOR_2"/>
    <property type="match status" value="1"/>
</dbReference>
<dbReference type="SMART" id="SM00420">
    <property type="entry name" value="HTH_DEOR"/>
    <property type="match status" value="1"/>
</dbReference>